<protein>
    <submittedName>
        <fullName evidence="2">Uncharacterized protein</fullName>
    </submittedName>
</protein>
<evidence type="ECO:0000313" key="2">
    <source>
        <dbReference type="EMBL" id="KAA8899550.1"/>
    </source>
</evidence>
<accession>A0A642UPY3</accession>
<reference evidence="2 3" key="1">
    <citation type="submission" date="2019-07" db="EMBL/GenBank/DDBJ databases">
        <title>Genome assembly of two rare yeast pathogens: Diutina rugosa and Trichomonascus ciferrii.</title>
        <authorList>
            <person name="Mixao V."/>
            <person name="Saus E."/>
            <person name="Hansen A."/>
            <person name="Lass-Flor C."/>
            <person name="Gabaldon T."/>
        </authorList>
    </citation>
    <scope>NUCLEOTIDE SEQUENCE [LARGE SCALE GENOMIC DNA]</scope>
    <source>
        <strain evidence="2 3">CBS 613</strain>
    </source>
</reference>
<evidence type="ECO:0000256" key="1">
    <source>
        <dbReference type="SAM" id="MobiDB-lite"/>
    </source>
</evidence>
<comment type="caution">
    <text evidence="2">The sequence shown here is derived from an EMBL/GenBank/DDBJ whole genome shotgun (WGS) entry which is preliminary data.</text>
</comment>
<sequence>MSGAIREAWNDLRDSYYQQHPEIGVVVSKPQTTTQDKDADNATTTTFTGNPSSSTGNDKVMPPTAINDDEVVGTIDNSELLQFLDGVEDGDKFKQEVKRVAMEWYWRGFYHGFAEGKSNSTQ</sequence>
<feature type="compositionally biased region" description="Polar residues" evidence="1">
    <location>
        <begin position="41"/>
        <end position="57"/>
    </location>
</feature>
<organism evidence="2 3">
    <name type="scientific">Diutina rugosa</name>
    <name type="common">Yeast</name>
    <name type="synonym">Candida rugosa</name>
    <dbReference type="NCBI Taxonomy" id="5481"/>
    <lineage>
        <taxon>Eukaryota</taxon>
        <taxon>Fungi</taxon>
        <taxon>Dikarya</taxon>
        <taxon>Ascomycota</taxon>
        <taxon>Saccharomycotina</taxon>
        <taxon>Pichiomycetes</taxon>
        <taxon>Debaryomycetaceae</taxon>
        <taxon>Diutina</taxon>
    </lineage>
</organism>
<dbReference type="AlphaFoldDB" id="A0A642UPY3"/>
<dbReference type="RefSeq" id="XP_034010951.1">
    <property type="nucleotide sequence ID" value="XM_034157066.1"/>
</dbReference>
<dbReference type="VEuPathDB" id="FungiDB:DIURU_004217"/>
<evidence type="ECO:0000313" key="3">
    <source>
        <dbReference type="Proteomes" id="UP000449547"/>
    </source>
</evidence>
<name>A0A642UPY3_DIURU</name>
<keyword evidence="3" id="KW-1185">Reference proteome</keyword>
<proteinExistence type="predicted"/>
<feature type="region of interest" description="Disordered" evidence="1">
    <location>
        <begin position="29"/>
        <end position="63"/>
    </location>
</feature>
<dbReference type="EMBL" id="SWFT01000122">
    <property type="protein sequence ID" value="KAA8899550.1"/>
    <property type="molecule type" value="Genomic_DNA"/>
</dbReference>
<dbReference type="GeneID" id="54782868"/>
<gene>
    <name evidence="2" type="ORF">DIURU_004217</name>
</gene>
<dbReference type="Proteomes" id="UP000449547">
    <property type="component" value="Unassembled WGS sequence"/>
</dbReference>